<dbReference type="FunFam" id="1.10.1040.10:FF:000017">
    <property type="entry name" value="2-dehydropantoate 2-reductase"/>
    <property type="match status" value="1"/>
</dbReference>
<organism evidence="7 8">
    <name type="scientific">Heyndrickxia camelliae</name>
    <dbReference type="NCBI Taxonomy" id="1707093"/>
    <lineage>
        <taxon>Bacteria</taxon>
        <taxon>Bacillati</taxon>
        <taxon>Bacillota</taxon>
        <taxon>Bacilli</taxon>
        <taxon>Bacillales</taxon>
        <taxon>Bacillaceae</taxon>
        <taxon>Heyndrickxia</taxon>
    </lineage>
</organism>
<comment type="similarity">
    <text evidence="1 4">Belongs to the ketopantoate reductase family.</text>
</comment>
<evidence type="ECO:0000256" key="1">
    <source>
        <dbReference type="ARBA" id="ARBA00007870"/>
    </source>
</evidence>
<dbReference type="UniPathway" id="UPA00028">
    <property type="reaction ID" value="UER00004"/>
</dbReference>
<sequence length="319" mass="35534">MRLRWIKGRNSMHTVIFGAGAVGGYFGGKLASAGYPVTFFVRERRFEQLNKRDLRVMSYHGDFTITPTLAVNSDEIEHPDLIILALKNYHLENALPQLEALVNKGAKILPLLNGVQHMEILVNQFGVENVLGGVCYIESTLNQEGDIIQTSPMHDIVFGSLKDQQSSFLNKIEEMFKQANINIVQTDNIIVEMWNKFIFLATLSGITSATRQPIGIALNDFATKSLLVDLIQEIYQTAICLQIPLAEDTVEKITKKAEGLPPAMTSSMHRDLEKGLPIEVESLQGYILKQATKNGIQVPVIRAIYSLLHPYTNGVPLKS</sequence>
<dbReference type="InterPro" id="IPR003710">
    <property type="entry name" value="ApbA"/>
</dbReference>
<evidence type="ECO:0000256" key="2">
    <source>
        <dbReference type="ARBA" id="ARBA00022857"/>
    </source>
</evidence>
<dbReference type="InterPro" id="IPR013752">
    <property type="entry name" value="KPA_reductase"/>
</dbReference>
<dbReference type="FunFam" id="3.40.50.720:FF:000307">
    <property type="entry name" value="2-dehydropantoate 2-reductase"/>
    <property type="match status" value="1"/>
</dbReference>
<keyword evidence="3 4" id="KW-0560">Oxidoreductase</keyword>
<comment type="catalytic activity">
    <reaction evidence="4">
        <text>(R)-pantoate + NADP(+) = 2-dehydropantoate + NADPH + H(+)</text>
        <dbReference type="Rhea" id="RHEA:16233"/>
        <dbReference type="ChEBI" id="CHEBI:11561"/>
        <dbReference type="ChEBI" id="CHEBI:15378"/>
        <dbReference type="ChEBI" id="CHEBI:15980"/>
        <dbReference type="ChEBI" id="CHEBI:57783"/>
        <dbReference type="ChEBI" id="CHEBI:58349"/>
        <dbReference type="EC" id="1.1.1.169"/>
    </reaction>
</comment>
<evidence type="ECO:0000313" key="7">
    <source>
        <dbReference type="EMBL" id="PKR84176.1"/>
    </source>
</evidence>
<dbReference type="InterPro" id="IPR051402">
    <property type="entry name" value="KPR-Related"/>
</dbReference>
<evidence type="ECO:0000259" key="5">
    <source>
        <dbReference type="Pfam" id="PF02558"/>
    </source>
</evidence>
<dbReference type="Pfam" id="PF08546">
    <property type="entry name" value="ApbA_C"/>
    <property type="match status" value="1"/>
</dbReference>
<dbReference type="InterPro" id="IPR036291">
    <property type="entry name" value="NAD(P)-bd_dom_sf"/>
</dbReference>
<evidence type="ECO:0000256" key="4">
    <source>
        <dbReference type="RuleBase" id="RU362068"/>
    </source>
</evidence>
<dbReference type="NCBIfam" id="TIGR00745">
    <property type="entry name" value="apbA_panE"/>
    <property type="match status" value="1"/>
</dbReference>
<dbReference type="EC" id="1.1.1.169" evidence="4"/>
<dbReference type="Gene3D" id="3.40.50.720">
    <property type="entry name" value="NAD(P)-binding Rossmann-like Domain"/>
    <property type="match status" value="1"/>
</dbReference>
<dbReference type="Pfam" id="PF02558">
    <property type="entry name" value="ApbA"/>
    <property type="match status" value="1"/>
</dbReference>
<feature type="domain" description="Ketopantoate reductase C-terminal" evidence="6">
    <location>
        <begin position="188"/>
        <end position="311"/>
    </location>
</feature>
<dbReference type="SUPFAM" id="SSF51735">
    <property type="entry name" value="NAD(P)-binding Rossmann-fold domains"/>
    <property type="match status" value="1"/>
</dbReference>
<feature type="domain" description="Ketopantoate reductase N-terminal" evidence="5">
    <location>
        <begin position="15"/>
        <end position="161"/>
    </location>
</feature>
<dbReference type="PANTHER" id="PTHR21708:SF26">
    <property type="entry name" value="2-DEHYDROPANTOATE 2-REDUCTASE"/>
    <property type="match status" value="1"/>
</dbReference>
<protein>
    <recommendedName>
        <fullName evidence="4">2-dehydropantoate 2-reductase</fullName>
        <ecNumber evidence="4">1.1.1.169</ecNumber>
    </recommendedName>
    <alternativeName>
        <fullName evidence="4">Ketopantoate reductase</fullName>
    </alternativeName>
</protein>
<dbReference type="Gene3D" id="1.10.1040.10">
    <property type="entry name" value="N-(1-d-carboxylethyl)-l-norvaline Dehydrogenase, domain 2"/>
    <property type="match status" value="1"/>
</dbReference>
<dbReference type="EMBL" id="PIQO01000012">
    <property type="protein sequence ID" value="PKR84176.1"/>
    <property type="molecule type" value="Genomic_DNA"/>
</dbReference>
<dbReference type="GO" id="GO:0005737">
    <property type="term" value="C:cytoplasm"/>
    <property type="evidence" value="ECO:0007669"/>
    <property type="project" value="TreeGrafter"/>
</dbReference>
<name>A0A2N3LHT8_9BACI</name>
<comment type="function">
    <text evidence="4">Catalyzes the NADPH-dependent reduction of ketopantoate into pantoic acid.</text>
</comment>
<dbReference type="InterPro" id="IPR013328">
    <property type="entry name" value="6PGD_dom2"/>
</dbReference>
<proteinExistence type="inferred from homology"/>
<reference evidence="7 8" key="1">
    <citation type="submission" date="2017-11" db="EMBL/GenBank/DDBJ databases">
        <title>Bacillus camelliae sp. nov., isolated from pu'er tea.</title>
        <authorList>
            <person name="Niu L."/>
        </authorList>
    </citation>
    <scope>NUCLEOTIDE SEQUENCE [LARGE SCALE GENOMIC DNA]</scope>
    <source>
        <strain evidence="7 8">7578-1</strain>
    </source>
</reference>
<keyword evidence="4" id="KW-0566">Pantothenate biosynthesis</keyword>
<dbReference type="Proteomes" id="UP000233440">
    <property type="component" value="Unassembled WGS sequence"/>
</dbReference>
<comment type="caution">
    <text evidence="7">The sequence shown here is derived from an EMBL/GenBank/DDBJ whole genome shotgun (WGS) entry which is preliminary data.</text>
</comment>
<evidence type="ECO:0000313" key="8">
    <source>
        <dbReference type="Proteomes" id="UP000233440"/>
    </source>
</evidence>
<evidence type="ECO:0000259" key="6">
    <source>
        <dbReference type="Pfam" id="PF08546"/>
    </source>
</evidence>
<dbReference type="SUPFAM" id="SSF48179">
    <property type="entry name" value="6-phosphogluconate dehydrogenase C-terminal domain-like"/>
    <property type="match status" value="1"/>
</dbReference>
<keyword evidence="8" id="KW-1185">Reference proteome</keyword>
<accession>A0A2N3LHT8</accession>
<dbReference type="InterPro" id="IPR008927">
    <property type="entry name" value="6-PGluconate_DH-like_C_sf"/>
</dbReference>
<gene>
    <name evidence="7" type="ORF">CWO92_15325</name>
</gene>
<dbReference type="InterPro" id="IPR013332">
    <property type="entry name" value="KPR_N"/>
</dbReference>
<keyword evidence="2 4" id="KW-0521">NADP</keyword>
<dbReference type="GO" id="GO:0008677">
    <property type="term" value="F:2-dehydropantoate 2-reductase activity"/>
    <property type="evidence" value="ECO:0007669"/>
    <property type="project" value="UniProtKB-EC"/>
</dbReference>
<comment type="pathway">
    <text evidence="4">Cofactor biosynthesis; (R)-pantothenate biosynthesis; (R)-pantoate from 3-methyl-2-oxobutanoate: step 2/2.</text>
</comment>
<dbReference type="GO" id="GO:0015940">
    <property type="term" value="P:pantothenate biosynthetic process"/>
    <property type="evidence" value="ECO:0007669"/>
    <property type="project" value="UniProtKB-UniPathway"/>
</dbReference>
<evidence type="ECO:0000256" key="3">
    <source>
        <dbReference type="ARBA" id="ARBA00023002"/>
    </source>
</evidence>
<dbReference type="AlphaFoldDB" id="A0A2N3LHT8"/>
<dbReference type="PANTHER" id="PTHR21708">
    <property type="entry name" value="PROBABLE 2-DEHYDROPANTOATE 2-REDUCTASE"/>
    <property type="match status" value="1"/>
</dbReference>